<keyword evidence="3" id="KW-1185">Reference proteome</keyword>
<gene>
    <name evidence="2" type="ORF">PMAYCL1PPCAC_08027</name>
</gene>
<proteinExistence type="predicted"/>
<dbReference type="Pfam" id="PF01302">
    <property type="entry name" value="CAP_GLY"/>
    <property type="match status" value="1"/>
</dbReference>
<evidence type="ECO:0000313" key="2">
    <source>
        <dbReference type="EMBL" id="GMR37832.1"/>
    </source>
</evidence>
<sequence>MVGDRCAWLSLNGKMETATVRWIGFLRGQAVVYAGLEFDAAVGQGNGVYQGVILFETRMGHAGGNRAFIGKRWFSISAFTLRFSDALRTCSRS</sequence>
<protein>
    <recommendedName>
        <fullName evidence="1">CAP-Gly domain-containing protein</fullName>
    </recommendedName>
</protein>
<feature type="non-terminal residue" evidence="2">
    <location>
        <position position="93"/>
    </location>
</feature>
<feature type="domain" description="CAP-Gly" evidence="1">
    <location>
        <begin position="2"/>
        <end position="71"/>
    </location>
</feature>
<dbReference type="InterPro" id="IPR000938">
    <property type="entry name" value="CAP-Gly_domain"/>
</dbReference>
<dbReference type="SMART" id="SM01052">
    <property type="entry name" value="CAP_GLY"/>
    <property type="match status" value="1"/>
</dbReference>
<organism evidence="2 3">
    <name type="scientific">Pristionchus mayeri</name>
    <dbReference type="NCBI Taxonomy" id="1317129"/>
    <lineage>
        <taxon>Eukaryota</taxon>
        <taxon>Metazoa</taxon>
        <taxon>Ecdysozoa</taxon>
        <taxon>Nematoda</taxon>
        <taxon>Chromadorea</taxon>
        <taxon>Rhabditida</taxon>
        <taxon>Rhabditina</taxon>
        <taxon>Diplogasteromorpha</taxon>
        <taxon>Diplogasteroidea</taxon>
        <taxon>Neodiplogasteridae</taxon>
        <taxon>Pristionchus</taxon>
    </lineage>
</organism>
<dbReference type="AlphaFoldDB" id="A0AAN5CC45"/>
<reference evidence="3" key="1">
    <citation type="submission" date="2022-10" db="EMBL/GenBank/DDBJ databases">
        <title>Genome assembly of Pristionchus species.</title>
        <authorList>
            <person name="Yoshida K."/>
            <person name="Sommer R.J."/>
        </authorList>
    </citation>
    <scope>NUCLEOTIDE SEQUENCE [LARGE SCALE GENOMIC DNA]</scope>
    <source>
        <strain evidence="3">RS5460</strain>
    </source>
</reference>
<dbReference type="EMBL" id="BTRK01000002">
    <property type="protein sequence ID" value="GMR37832.1"/>
    <property type="molecule type" value="Genomic_DNA"/>
</dbReference>
<dbReference type="Proteomes" id="UP001328107">
    <property type="component" value="Unassembled WGS sequence"/>
</dbReference>
<evidence type="ECO:0000259" key="1">
    <source>
        <dbReference type="SMART" id="SM01052"/>
    </source>
</evidence>
<accession>A0AAN5CC45</accession>
<comment type="caution">
    <text evidence="2">The sequence shown here is derived from an EMBL/GenBank/DDBJ whole genome shotgun (WGS) entry which is preliminary data.</text>
</comment>
<name>A0AAN5CC45_9BILA</name>
<dbReference type="Gene3D" id="2.30.30.190">
    <property type="entry name" value="CAP Gly-rich-like domain"/>
    <property type="match status" value="1"/>
</dbReference>
<evidence type="ECO:0000313" key="3">
    <source>
        <dbReference type="Proteomes" id="UP001328107"/>
    </source>
</evidence>
<dbReference type="SUPFAM" id="SSF74924">
    <property type="entry name" value="Cap-Gly domain"/>
    <property type="match status" value="1"/>
</dbReference>
<dbReference type="InterPro" id="IPR036859">
    <property type="entry name" value="CAP-Gly_dom_sf"/>
</dbReference>